<feature type="transmembrane region" description="Helical" evidence="8">
    <location>
        <begin position="6"/>
        <end position="25"/>
    </location>
</feature>
<comment type="caution">
    <text evidence="9">The sequence shown here is derived from an EMBL/GenBank/DDBJ whole genome shotgun (WGS) entry which is preliminary data.</text>
</comment>
<organism evidence="9 10">
    <name type="scientific">Coprococcus eutactus</name>
    <dbReference type="NCBI Taxonomy" id="33043"/>
    <lineage>
        <taxon>Bacteria</taxon>
        <taxon>Bacillati</taxon>
        <taxon>Bacillota</taxon>
        <taxon>Clostridia</taxon>
        <taxon>Lachnospirales</taxon>
        <taxon>Lachnospiraceae</taxon>
        <taxon>Coprococcus</taxon>
    </lineage>
</organism>
<evidence type="ECO:0000256" key="4">
    <source>
        <dbReference type="ARBA" id="ARBA00022475"/>
    </source>
</evidence>
<feature type="transmembrane region" description="Helical" evidence="8">
    <location>
        <begin position="163"/>
        <end position="185"/>
    </location>
</feature>
<evidence type="ECO:0000256" key="6">
    <source>
        <dbReference type="ARBA" id="ARBA00022989"/>
    </source>
</evidence>
<dbReference type="Proteomes" id="UP000283295">
    <property type="component" value="Unassembled WGS sequence"/>
</dbReference>
<dbReference type="Gene3D" id="1.20.1530.20">
    <property type="match status" value="1"/>
</dbReference>
<keyword evidence="6 8" id="KW-1133">Transmembrane helix</keyword>
<sequence>MSNFVFSINATIPIFLVILLGWFLMKIHLITEEFANVANKYVFKVALPVLLFRDIATTSILDDLNIRFVIFCFFGTIIMFGLVWLFALIYCKDRSMVGAFVQGAARGSAAVLGVAFVENICGNSGMAPLMIVAAVPMYNVISVIALTFGGNDRQRGAAGIKKAFINILKNPIIIGIVLGVPFSVFDIPIPAIPLRTIGYIAQTATPIALIAIGAGFDSQQAITRLKPSLIATVIKLVILPIIFLPAAIWMGFDSSEIVAILIMVGAPATVSGYIMAKNMDNDYVLSSNIIVISTLLSSVTLTMWVFVLKCLGAI</sequence>
<keyword evidence="7 8" id="KW-0472">Membrane</keyword>
<name>A0A3R6CUZ4_9FIRM</name>
<dbReference type="EMBL" id="QRVK01000008">
    <property type="protein sequence ID" value="RGS43278.1"/>
    <property type="molecule type" value="Genomic_DNA"/>
</dbReference>
<dbReference type="PANTHER" id="PTHR36838:SF4">
    <property type="entry name" value="AUXIN EFFLUX CARRIER FAMILY PROTEIN"/>
    <property type="match status" value="1"/>
</dbReference>
<protein>
    <submittedName>
        <fullName evidence="9">AEC family transporter</fullName>
    </submittedName>
</protein>
<feature type="transmembrane region" description="Helical" evidence="8">
    <location>
        <begin position="68"/>
        <end position="90"/>
    </location>
</feature>
<dbReference type="InterPro" id="IPR038770">
    <property type="entry name" value="Na+/solute_symporter_sf"/>
</dbReference>
<dbReference type="RefSeq" id="WP_022058210.1">
    <property type="nucleotide sequence ID" value="NZ_WQPE01000041.1"/>
</dbReference>
<keyword evidence="5 8" id="KW-0812">Transmembrane</keyword>
<evidence type="ECO:0000256" key="1">
    <source>
        <dbReference type="ARBA" id="ARBA00004651"/>
    </source>
</evidence>
<feature type="transmembrane region" description="Helical" evidence="8">
    <location>
        <begin position="283"/>
        <end position="307"/>
    </location>
</feature>
<feature type="transmembrane region" description="Helical" evidence="8">
    <location>
        <begin position="197"/>
        <end position="216"/>
    </location>
</feature>
<dbReference type="InterPro" id="IPR004776">
    <property type="entry name" value="Mem_transp_PIN-like"/>
</dbReference>
<evidence type="ECO:0000256" key="8">
    <source>
        <dbReference type="SAM" id="Phobius"/>
    </source>
</evidence>
<keyword evidence="3" id="KW-0813">Transport</keyword>
<evidence type="ECO:0000256" key="7">
    <source>
        <dbReference type="ARBA" id="ARBA00023136"/>
    </source>
</evidence>
<evidence type="ECO:0000313" key="9">
    <source>
        <dbReference type="EMBL" id="RGS43278.1"/>
    </source>
</evidence>
<dbReference type="Pfam" id="PF03547">
    <property type="entry name" value="Mem_trans"/>
    <property type="match status" value="1"/>
</dbReference>
<dbReference type="GO" id="GO:0005886">
    <property type="term" value="C:plasma membrane"/>
    <property type="evidence" value="ECO:0007669"/>
    <property type="project" value="UniProtKB-SubCell"/>
</dbReference>
<evidence type="ECO:0000256" key="5">
    <source>
        <dbReference type="ARBA" id="ARBA00022692"/>
    </source>
</evidence>
<evidence type="ECO:0000313" key="10">
    <source>
        <dbReference type="Proteomes" id="UP000283295"/>
    </source>
</evidence>
<feature type="transmembrane region" description="Helical" evidence="8">
    <location>
        <begin position="228"/>
        <end position="251"/>
    </location>
</feature>
<comment type="subcellular location">
    <subcellularLocation>
        <location evidence="1">Cell membrane</location>
        <topology evidence="1">Multi-pass membrane protein</topology>
    </subcellularLocation>
</comment>
<reference evidence="9 10" key="1">
    <citation type="submission" date="2018-08" db="EMBL/GenBank/DDBJ databases">
        <title>A genome reference for cultivated species of the human gut microbiota.</title>
        <authorList>
            <person name="Zou Y."/>
            <person name="Xue W."/>
            <person name="Luo G."/>
        </authorList>
    </citation>
    <scope>NUCLEOTIDE SEQUENCE [LARGE SCALE GENOMIC DNA]</scope>
    <source>
        <strain evidence="9 10">AF22-21</strain>
    </source>
</reference>
<feature type="transmembrane region" description="Helical" evidence="8">
    <location>
        <begin position="97"/>
        <end position="117"/>
    </location>
</feature>
<dbReference type="GO" id="GO:0055085">
    <property type="term" value="P:transmembrane transport"/>
    <property type="evidence" value="ECO:0007669"/>
    <property type="project" value="InterPro"/>
</dbReference>
<gene>
    <name evidence="9" type="ORF">DWX94_05235</name>
</gene>
<dbReference type="OrthoDB" id="9794315at2"/>
<keyword evidence="4" id="KW-1003">Cell membrane</keyword>
<accession>A0A3R6CUZ4</accession>
<proteinExistence type="inferred from homology"/>
<dbReference type="AlphaFoldDB" id="A0A3R6CUZ4"/>
<feature type="transmembrane region" description="Helical" evidence="8">
    <location>
        <begin position="129"/>
        <end position="151"/>
    </location>
</feature>
<feature type="transmembrane region" description="Helical" evidence="8">
    <location>
        <begin position="257"/>
        <end position="276"/>
    </location>
</feature>
<comment type="similarity">
    <text evidence="2">Belongs to the auxin efflux carrier (TC 2.A.69) family.</text>
</comment>
<dbReference type="PANTHER" id="PTHR36838">
    <property type="entry name" value="AUXIN EFFLUX CARRIER FAMILY PROTEIN"/>
    <property type="match status" value="1"/>
</dbReference>
<evidence type="ECO:0000256" key="2">
    <source>
        <dbReference type="ARBA" id="ARBA00010145"/>
    </source>
</evidence>
<evidence type="ECO:0000256" key="3">
    <source>
        <dbReference type="ARBA" id="ARBA00022448"/>
    </source>
</evidence>